<dbReference type="OrthoDB" id="6776860at2759"/>
<organism evidence="1 2">
    <name type="scientific">Austropuccinia psidii MF-1</name>
    <dbReference type="NCBI Taxonomy" id="1389203"/>
    <lineage>
        <taxon>Eukaryota</taxon>
        <taxon>Fungi</taxon>
        <taxon>Dikarya</taxon>
        <taxon>Basidiomycota</taxon>
        <taxon>Pucciniomycotina</taxon>
        <taxon>Pucciniomycetes</taxon>
        <taxon>Pucciniales</taxon>
        <taxon>Sphaerophragmiaceae</taxon>
        <taxon>Austropuccinia</taxon>
    </lineage>
</organism>
<keyword evidence="2" id="KW-1185">Reference proteome</keyword>
<gene>
    <name evidence="1" type="ORF">O181_104856</name>
</gene>
<reference evidence="1" key="1">
    <citation type="submission" date="2021-03" db="EMBL/GenBank/DDBJ databases">
        <title>Draft genome sequence of rust myrtle Austropuccinia psidii MF-1, a brazilian biotype.</title>
        <authorList>
            <person name="Quecine M.C."/>
            <person name="Pachon D.M.R."/>
            <person name="Bonatelli M.L."/>
            <person name="Correr F.H."/>
            <person name="Franceschini L.M."/>
            <person name="Leite T.F."/>
            <person name="Margarido G.R.A."/>
            <person name="Almeida C.A."/>
            <person name="Ferrarezi J.A."/>
            <person name="Labate C.A."/>
        </authorList>
    </citation>
    <scope>NUCLEOTIDE SEQUENCE</scope>
    <source>
        <strain evidence="1">MF-1</strain>
    </source>
</reference>
<protein>
    <submittedName>
        <fullName evidence="1">Uncharacterized protein</fullName>
    </submittedName>
</protein>
<dbReference type="EMBL" id="AVOT02076919">
    <property type="protein sequence ID" value="MBW0565141.1"/>
    <property type="molecule type" value="Genomic_DNA"/>
</dbReference>
<dbReference type="AlphaFoldDB" id="A0A9Q3JN14"/>
<dbReference type="Proteomes" id="UP000765509">
    <property type="component" value="Unassembled WGS sequence"/>
</dbReference>
<evidence type="ECO:0000313" key="2">
    <source>
        <dbReference type="Proteomes" id="UP000765509"/>
    </source>
</evidence>
<evidence type="ECO:0000313" key="1">
    <source>
        <dbReference type="EMBL" id="MBW0565141.1"/>
    </source>
</evidence>
<name>A0A9Q3JN14_9BASI</name>
<comment type="caution">
    <text evidence="1">The sequence shown here is derived from an EMBL/GenBank/DDBJ whole genome shotgun (WGS) entry which is preliminary data.</text>
</comment>
<sequence>MLRGPVNPARQNTTESLQECIEEVIDHGILRKVGHNEQEDVTTPVIMPWNIGKKNMVGDLRPGRFVYETLDNSSNIKNTMTVLSRNT</sequence>
<accession>A0A9Q3JN14</accession>
<proteinExistence type="predicted"/>